<reference evidence="1 2" key="1">
    <citation type="submission" date="2018-06" db="EMBL/GenBank/DDBJ databases">
        <title>The draft genome sequence of Crocinitomix sp. SM1701.</title>
        <authorList>
            <person name="Zhang X."/>
        </authorList>
    </citation>
    <scope>NUCLEOTIDE SEQUENCE [LARGE SCALE GENOMIC DNA]</scope>
    <source>
        <strain evidence="1 2">SM1701</strain>
    </source>
</reference>
<dbReference type="EMBL" id="QKSB01000034">
    <property type="protein sequence ID" value="PZE15590.1"/>
    <property type="molecule type" value="Genomic_DNA"/>
</dbReference>
<keyword evidence="2" id="KW-1185">Reference proteome</keyword>
<organism evidence="1 2">
    <name type="scientific">Putridiphycobacter roseus</name>
    <dbReference type="NCBI Taxonomy" id="2219161"/>
    <lineage>
        <taxon>Bacteria</taxon>
        <taxon>Pseudomonadati</taxon>
        <taxon>Bacteroidota</taxon>
        <taxon>Flavobacteriia</taxon>
        <taxon>Flavobacteriales</taxon>
        <taxon>Crocinitomicaceae</taxon>
        <taxon>Putridiphycobacter</taxon>
    </lineage>
</organism>
<dbReference type="RefSeq" id="WP_111064759.1">
    <property type="nucleotide sequence ID" value="NZ_JBHUCU010000035.1"/>
</dbReference>
<protein>
    <submittedName>
        <fullName evidence="1">Uncharacterized protein</fullName>
    </submittedName>
</protein>
<evidence type="ECO:0000313" key="2">
    <source>
        <dbReference type="Proteomes" id="UP000249248"/>
    </source>
</evidence>
<dbReference type="AlphaFoldDB" id="A0A2W1MWR2"/>
<dbReference type="Proteomes" id="UP000249248">
    <property type="component" value="Unassembled WGS sequence"/>
</dbReference>
<sequence>MKIIILLIALTSFSYFAVSRVPKIEKIKKKLDGVWFQDFVLMFDNNLKFEDTLKGGLFQEEAYLGFTIEGNSVEENSISKENLEVRTTGFSSGPWGIELIKNKTIIRLDCEGVLTCGTYEIISFKRNEMILRSFCKDVACGYYDYYFKRIKK</sequence>
<gene>
    <name evidence="1" type="ORF">DNU06_17290</name>
</gene>
<proteinExistence type="predicted"/>
<accession>A0A2W1MWR2</accession>
<evidence type="ECO:0000313" key="1">
    <source>
        <dbReference type="EMBL" id="PZE15590.1"/>
    </source>
</evidence>
<name>A0A2W1MWR2_9FLAO</name>
<comment type="caution">
    <text evidence="1">The sequence shown here is derived from an EMBL/GenBank/DDBJ whole genome shotgun (WGS) entry which is preliminary data.</text>
</comment>